<dbReference type="InterPro" id="IPR011249">
    <property type="entry name" value="Metalloenz_LuxS/M16"/>
</dbReference>
<evidence type="ECO:0000256" key="7">
    <source>
        <dbReference type="ARBA" id="ARBA00022723"/>
    </source>
</evidence>
<evidence type="ECO:0000256" key="2">
    <source>
        <dbReference type="ARBA" id="ARBA00001947"/>
    </source>
</evidence>
<dbReference type="GO" id="GO:0004222">
    <property type="term" value="F:metalloendopeptidase activity"/>
    <property type="evidence" value="ECO:0007669"/>
    <property type="project" value="UniProtKB-EC"/>
</dbReference>
<evidence type="ECO:0000256" key="9">
    <source>
        <dbReference type="ARBA" id="ARBA00022833"/>
    </source>
</evidence>
<keyword evidence="11" id="KW-0482">Metalloprotease</keyword>
<dbReference type="GeneID" id="93649717"/>
<dbReference type="EC" id="3.4.24.64" evidence="5"/>
<keyword evidence="10" id="KW-0809">Transit peptide</keyword>
<dbReference type="GO" id="GO:0006627">
    <property type="term" value="P:protein processing involved in protein targeting to mitochondrion"/>
    <property type="evidence" value="ECO:0007669"/>
    <property type="project" value="TreeGrafter"/>
</dbReference>
<reference evidence="18 19" key="1">
    <citation type="submission" date="2020-12" db="EMBL/GenBank/DDBJ databases">
        <title>Effect of drift, selection, and recombination on the evolution of hybrid genomes in Candida yeast pathogens.</title>
        <authorList>
            <person name="Mixao V."/>
            <person name="Ksiezopolska E."/>
            <person name="Saus E."/>
            <person name="Boekhout T."/>
            <person name="Gacser A."/>
            <person name="Gabaldon T."/>
        </authorList>
    </citation>
    <scope>NUCLEOTIDE SEQUENCE [LARGE SCALE GENOMIC DNA]</scope>
    <source>
        <strain evidence="18 19">BP57</strain>
    </source>
</reference>
<dbReference type="Pfam" id="PF05193">
    <property type="entry name" value="Peptidase_M16_C"/>
    <property type="match status" value="1"/>
</dbReference>
<dbReference type="InterPro" id="IPR050361">
    <property type="entry name" value="MPP/UQCRC_Complex"/>
</dbReference>
<feature type="domain" description="Peptidase M16 N-terminal" evidence="16">
    <location>
        <begin position="42"/>
        <end position="189"/>
    </location>
</feature>
<feature type="domain" description="Peptidase M16 C-terminal" evidence="17">
    <location>
        <begin position="194"/>
        <end position="386"/>
    </location>
</feature>
<evidence type="ECO:0000313" key="19">
    <source>
        <dbReference type="Proteomes" id="UP000669133"/>
    </source>
</evidence>
<dbReference type="Gene3D" id="3.30.830.10">
    <property type="entry name" value="Metalloenzyme, LuxS/M16 peptidase-like"/>
    <property type="match status" value="2"/>
</dbReference>
<comment type="subcellular location">
    <subcellularLocation>
        <location evidence="3">Mitochondrion</location>
    </subcellularLocation>
</comment>
<gene>
    <name evidence="18" type="ORF">I9W82_001088</name>
</gene>
<comment type="function">
    <text evidence="14">Catalytic subunit of the essential mitochondrial processing protease (MPP), which cleaves the mitochondrial sequence off newly imported precursors proteins. Preferentially, cleaves after an arginine at position P2.</text>
</comment>
<evidence type="ECO:0000259" key="16">
    <source>
        <dbReference type="Pfam" id="PF00675"/>
    </source>
</evidence>
<evidence type="ECO:0000259" key="17">
    <source>
        <dbReference type="Pfam" id="PF05193"/>
    </source>
</evidence>
<evidence type="ECO:0000256" key="3">
    <source>
        <dbReference type="ARBA" id="ARBA00004173"/>
    </source>
</evidence>
<dbReference type="PROSITE" id="PS00143">
    <property type="entry name" value="INSULINASE"/>
    <property type="match status" value="1"/>
</dbReference>
<evidence type="ECO:0000256" key="5">
    <source>
        <dbReference type="ARBA" id="ARBA00012299"/>
    </source>
</evidence>
<comment type="cofactor">
    <cofactor evidence="2">
        <name>Zn(2+)</name>
        <dbReference type="ChEBI" id="CHEBI:29105"/>
    </cofactor>
</comment>
<protein>
    <recommendedName>
        <fullName evidence="5">mitochondrial processing peptidase</fullName>
        <ecNumber evidence="5">3.4.24.64</ecNumber>
    </recommendedName>
    <alternativeName>
        <fullName evidence="13">Beta-MPP</fullName>
    </alternativeName>
</protein>
<evidence type="ECO:0000256" key="15">
    <source>
        <dbReference type="RuleBase" id="RU004447"/>
    </source>
</evidence>
<dbReference type="GO" id="GO:0005759">
    <property type="term" value="C:mitochondrial matrix"/>
    <property type="evidence" value="ECO:0007669"/>
    <property type="project" value="UniProtKB-ARBA"/>
</dbReference>
<keyword evidence="9" id="KW-0862">Zinc</keyword>
<dbReference type="EMBL" id="JAEOAQ010000001">
    <property type="protein sequence ID" value="KAG5421995.1"/>
    <property type="molecule type" value="Genomic_DNA"/>
</dbReference>
<comment type="catalytic activity">
    <reaction evidence="1">
        <text>Release of N-terminal transit peptides from precursor proteins imported into the mitochondrion, typically with Arg in position P2.</text>
        <dbReference type="EC" id="3.4.24.64"/>
    </reaction>
</comment>
<dbReference type="PANTHER" id="PTHR11851:SF149">
    <property type="entry name" value="GH01077P"/>
    <property type="match status" value="1"/>
</dbReference>
<keyword evidence="6" id="KW-0645">Protease</keyword>
<proteinExistence type="inferred from homology"/>
<dbReference type="PANTHER" id="PTHR11851">
    <property type="entry name" value="METALLOPROTEASE"/>
    <property type="match status" value="1"/>
</dbReference>
<evidence type="ECO:0000256" key="12">
    <source>
        <dbReference type="ARBA" id="ARBA00023128"/>
    </source>
</evidence>
<dbReference type="Proteomes" id="UP000669133">
    <property type="component" value="Unassembled WGS sequence"/>
</dbReference>
<evidence type="ECO:0000256" key="13">
    <source>
        <dbReference type="ARBA" id="ARBA00031018"/>
    </source>
</evidence>
<evidence type="ECO:0000256" key="8">
    <source>
        <dbReference type="ARBA" id="ARBA00022801"/>
    </source>
</evidence>
<organism evidence="18 19">
    <name type="scientific">Candida metapsilosis</name>
    <dbReference type="NCBI Taxonomy" id="273372"/>
    <lineage>
        <taxon>Eukaryota</taxon>
        <taxon>Fungi</taxon>
        <taxon>Dikarya</taxon>
        <taxon>Ascomycota</taxon>
        <taxon>Saccharomycotina</taxon>
        <taxon>Pichiomycetes</taxon>
        <taxon>Debaryomycetaceae</taxon>
        <taxon>Candida/Lodderomyces clade</taxon>
        <taxon>Candida</taxon>
    </lineage>
</organism>
<evidence type="ECO:0000256" key="4">
    <source>
        <dbReference type="ARBA" id="ARBA00007261"/>
    </source>
</evidence>
<evidence type="ECO:0000256" key="10">
    <source>
        <dbReference type="ARBA" id="ARBA00022946"/>
    </source>
</evidence>
<keyword evidence="19" id="KW-1185">Reference proteome</keyword>
<dbReference type="InterPro" id="IPR011765">
    <property type="entry name" value="Pept_M16_N"/>
</dbReference>
<dbReference type="SUPFAM" id="SSF63411">
    <property type="entry name" value="LuxS/MPP-like metallohydrolase"/>
    <property type="match status" value="2"/>
</dbReference>
<keyword evidence="7" id="KW-0479">Metal-binding</keyword>
<dbReference type="FunFam" id="3.30.830.10:FF:000002">
    <property type="entry name" value="Mitochondrial-processing peptidase subunit beta"/>
    <property type="match status" value="1"/>
</dbReference>
<evidence type="ECO:0000313" key="18">
    <source>
        <dbReference type="EMBL" id="KAG5421995.1"/>
    </source>
</evidence>
<evidence type="ECO:0000256" key="6">
    <source>
        <dbReference type="ARBA" id="ARBA00022670"/>
    </source>
</evidence>
<dbReference type="RefSeq" id="XP_067551111.1">
    <property type="nucleotide sequence ID" value="XM_067689796.1"/>
</dbReference>
<name>A0A8H7ZKW7_9ASCO</name>
<accession>A0A8H7ZKW7</accession>
<comment type="similarity">
    <text evidence="4 15">Belongs to the peptidase M16 family.</text>
</comment>
<sequence>MLSNTIRTLKHNKAILPRRLLATTTAPAPTYQTSILPNGLTVASESMPGTKTATVGVWINAGSRADNPNSSGTAHFLEHLAFKGTNRRTQLNLELEIENLGSQINAYTSRENTVYYTRCLAEDLNQNVDILSDLLTKSKLEERAIENERYVILQESDEVDKMYDEVVFDHLHAVAFKNQDLGRTILGPRDLIKTINRQDLKDYITTNYKGDRMALIGVGCVEHEELVKLGEKYFSNIRKSDKPFKQSGDDLPIFYGEEIRVQDNAMPTTHVALAVEGVSWSAPDFFVASVANGIIGTWDRSIGVGSNSPSPLAITAATGGPNKTPIANSYMAYTTSYADTGLLGVYFTADSNANLKVLVDAIQKEWGRLSLGHITDEEVERSKSQLKASLLLALDDSTAIAEDIGRQVVNTGFRLSPEEVFSRVESITKDDVVNWANYRLKNRPVALAAVGNVATLPTLSDIHRGMDFK</sequence>
<keyword evidence="12" id="KW-0496">Mitochondrion</keyword>
<dbReference type="Pfam" id="PF00675">
    <property type="entry name" value="Peptidase_M16"/>
    <property type="match status" value="1"/>
</dbReference>
<dbReference type="GO" id="GO:0046872">
    <property type="term" value="F:metal ion binding"/>
    <property type="evidence" value="ECO:0007669"/>
    <property type="project" value="UniProtKB-KW"/>
</dbReference>
<dbReference type="OrthoDB" id="10251424at2759"/>
<evidence type="ECO:0000256" key="14">
    <source>
        <dbReference type="ARBA" id="ARBA00045757"/>
    </source>
</evidence>
<evidence type="ECO:0000256" key="1">
    <source>
        <dbReference type="ARBA" id="ARBA00001098"/>
    </source>
</evidence>
<dbReference type="InterPro" id="IPR007863">
    <property type="entry name" value="Peptidase_M16_C"/>
</dbReference>
<dbReference type="InterPro" id="IPR001431">
    <property type="entry name" value="Pept_M16_Zn_BS"/>
</dbReference>
<dbReference type="AlphaFoldDB" id="A0A8H7ZKW7"/>
<keyword evidence="8" id="KW-0378">Hydrolase</keyword>
<comment type="caution">
    <text evidence="18">The sequence shown here is derived from an EMBL/GenBank/DDBJ whole genome shotgun (WGS) entry which is preliminary data.</text>
</comment>
<dbReference type="FunFam" id="3.30.830.10:FF:000001">
    <property type="entry name" value="Mitochondrial-processing peptidase subunit beta, mitochondrial"/>
    <property type="match status" value="1"/>
</dbReference>
<evidence type="ECO:0000256" key="11">
    <source>
        <dbReference type="ARBA" id="ARBA00023049"/>
    </source>
</evidence>